<dbReference type="Proteomes" id="UP000245368">
    <property type="component" value="Chromosome"/>
</dbReference>
<dbReference type="OrthoDB" id="9762027at2"/>
<dbReference type="RefSeq" id="WP_109827154.1">
    <property type="nucleotide sequence ID" value="NZ_CP029494.1"/>
</dbReference>
<dbReference type="PANTHER" id="PTHR43016">
    <property type="entry name" value="PRESEQUENCE PROTEASE"/>
    <property type="match status" value="1"/>
</dbReference>
<gene>
    <name evidence="2" type="ORF">DKM44_09455</name>
</gene>
<dbReference type="Pfam" id="PF22516">
    <property type="entry name" value="PreP_C"/>
    <property type="match status" value="1"/>
</dbReference>
<feature type="domain" description="Peptidase M16C associated" evidence="1">
    <location>
        <begin position="475"/>
        <end position="719"/>
    </location>
</feature>
<evidence type="ECO:0000313" key="3">
    <source>
        <dbReference type="Proteomes" id="UP000245368"/>
    </source>
</evidence>
<evidence type="ECO:0000313" key="2">
    <source>
        <dbReference type="EMBL" id="AWN23426.1"/>
    </source>
</evidence>
<dbReference type="SMART" id="SM01264">
    <property type="entry name" value="M16C_associated"/>
    <property type="match status" value="1"/>
</dbReference>
<accession>A0A2Z3JHB3</accession>
<keyword evidence="3" id="KW-1185">Reference proteome</keyword>
<dbReference type="InterPro" id="IPR013578">
    <property type="entry name" value="Peptidase_M16C_assoc"/>
</dbReference>
<dbReference type="InterPro" id="IPR007863">
    <property type="entry name" value="Peptidase_M16_C"/>
</dbReference>
<dbReference type="PANTHER" id="PTHR43016:SF13">
    <property type="entry name" value="PRESEQUENCE PROTEASE, MITOCHONDRIAL"/>
    <property type="match status" value="1"/>
</dbReference>
<dbReference type="SUPFAM" id="SSF63411">
    <property type="entry name" value="LuxS/MPP-like metallohydrolase"/>
    <property type="match status" value="4"/>
</dbReference>
<dbReference type="GO" id="GO:0006508">
    <property type="term" value="P:proteolysis"/>
    <property type="evidence" value="ECO:0007669"/>
    <property type="project" value="InterPro"/>
</dbReference>
<reference evidence="2 3" key="1">
    <citation type="submission" date="2018-05" db="EMBL/GenBank/DDBJ databases">
        <title>Complete Genome Sequence of Deinococcus sp. strain 17bor-2.</title>
        <authorList>
            <person name="Srinivasan S."/>
        </authorList>
    </citation>
    <scope>NUCLEOTIDE SEQUENCE [LARGE SCALE GENOMIC DNA]</scope>
    <source>
        <strain evidence="2 3">17bor-2</strain>
    </source>
</reference>
<dbReference type="InterPro" id="IPR011249">
    <property type="entry name" value="Metalloenz_LuxS/M16"/>
</dbReference>
<dbReference type="FunFam" id="3.30.830.10:FF:000011">
    <property type="entry name" value="Presequence protease, mitochondrial"/>
    <property type="match status" value="1"/>
</dbReference>
<dbReference type="Gene3D" id="3.30.830.10">
    <property type="entry name" value="Metalloenzyme, LuxS/M16 peptidase-like"/>
    <property type="match status" value="4"/>
</dbReference>
<protein>
    <submittedName>
        <fullName evidence="2">Peptidase M16</fullName>
    </submittedName>
</protein>
<sequence length="972" mass="106206">MTISQEGRTQAELPQVGERLGRYTVERVETLPETASVYVQLRHDLGSRHIHVARQDENAGFAVTFPTVPKDSTGVPHILEHIALMGSKRYPVSDPFFAMIPRSLNTFMNAMTAADWTTYLFSTRNPSDFRNLLGIYLDAAFFPRLSRFSFLRDGHRFENADPADAGSELKMQGVVYNEMKGAMASPGMVMFKALGKALYPDLTYANNSGGEPSKIPELTYENLKAFHAAHYHPSNAFFYTYGALPLTEMLETIERDVMAHFEPHDLDVQIPDQPNFPAPRTEQVSYPSTDTERGAQALVAWKVTPTFQAYDNLKWSVLSEVLLGNPAAPLYKPLIDSGLGSALADGSGYHDNFREAAFAAGLKGLSAENAPKVEALVLDTLRRIEREGLDDELIDSALHQFEIAQREVSNAGTPYALKVLFAMLNPWLYGGDPVASLNLSAELEKLRAERAQGRVFEPMIRQSLLDNPHRVTLSLLPDPQLQERQAAEERAMVERLSAHFTDQDRAAIVEDALTLQNAPADDHSLLPSLGLSDVTLSVPRPAYASEELPNAAIYRAAQPTGGLVYLDVQLPLPELTPEQLDLLPFYAFAVTRNGAADMDAVALTRRIEAVTGGISASAGKGNSPDDLAAVRTSLTFSGKALSRNATALVGLMRDVIARPQFSEERLAQLVNQRVAGMRAGLISNGSAYASTLAGAQISPLEALDERQGGFAAFKRLQQWQAQGDWMTLKAQLEELSAVLLAARPRLVLSAAEGDLNLNVRPIADLFGGAGAQLYTPPLAARVPQARTADTPVAYNAAAFATVPYVHPDSPALLALSKLLRTEYLLKELREKGGAYGGSAGFDPRSGVFTLSSYRDPHIGRTFEVFGKIGAFLNGPLTERELTEALLGASRQLDPLLSADSVARSRIFSDLAGYSADVQEDYKARLMRVTLDDLRRVQQRYLTAERAAYATLSGRDPNPETAAQQLQFEVQSV</sequence>
<dbReference type="KEGG" id="dez:DKM44_09455"/>
<dbReference type="Pfam" id="PF05193">
    <property type="entry name" value="Peptidase_M16_C"/>
    <property type="match status" value="1"/>
</dbReference>
<organism evidence="2 3">
    <name type="scientific">Deinococcus irradiatisoli</name>
    <dbReference type="NCBI Taxonomy" id="2202254"/>
    <lineage>
        <taxon>Bacteria</taxon>
        <taxon>Thermotogati</taxon>
        <taxon>Deinococcota</taxon>
        <taxon>Deinococci</taxon>
        <taxon>Deinococcales</taxon>
        <taxon>Deinococcaceae</taxon>
        <taxon>Deinococcus</taxon>
    </lineage>
</organism>
<name>A0A2Z3JHB3_9DEIO</name>
<dbReference type="Pfam" id="PF00675">
    <property type="entry name" value="Peptidase_M16"/>
    <property type="match status" value="1"/>
</dbReference>
<dbReference type="EMBL" id="CP029494">
    <property type="protein sequence ID" value="AWN23426.1"/>
    <property type="molecule type" value="Genomic_DNA"/>
</dbReference>
<dbReference type="AlphaFoldDB" id="A0A2Z3JHB3"/>
<proteinExistence type="predicted"/>
<dbReference type="InterPro" id="IPR011765">
    <property type="entry name" value="Pept_M16_N"/>
</dbReference>
<dbReference type="InterPro" id="IPR055130">
    <property type="entry name" value="PreP_C"/>
</dbReference>
<dbReference type="GO" id="GO:0046872">
    <property type="term" value="F:metal ion binding"/>
    <property type="evidence" value="ECO:0007669"/>
    <property type="project" value="InterPro"/>
</dbReference>
<evidence type="ECO:0000259" key="1">
    <source>
        <dbReference type="SMART" id="SM01264"/>
    </source>
</evidence>
<dbReference type="Pfam" id="PF08367">
    <property type="entry name" value="M16C_assoc"/>
    <property type="match status" value="1"/>
</dbReference>